<feature type="repeat" description="WD" evidence="1">
    <location>
        <begin position="98"/>
        <end position="130"/>
    </location>
</feature>
<dbReference type="PANTHER" id="PTHR19846:SF0">
    <property type="entry name" value="PRE-MRNA PROCESSING FACTOR 4"/>
    <property type="match status" value="1"/>
</dbReference>
<dbReference type="InterPro" id="IPR015943">
    <property type="entry name" value="WD40/YVTN_repeat-like_dom_sf"/>
</dbReference>
<proteinExistence type="predicted"/>
<protein>
    <submittedName>
        <fullName evidence="2">Uncharacterized protein</fullName>
    </submittedName>
</protein>
<dbReference type="SUPFAM" id="SSF50978">
    <property type="entry name" value="WD40 repeat-like"/>
    <property type="match status" value="1"/>
</dbReference>
<dbReference type="GO" id="GO:0030621">
    <property type="term" value="F:U4 snRNA binding"/>
    <property type="evidence" value="ECO:0007669"/>
    <property type="project" value="TreeGrafter"/>
</dbReference>
<keyword evidence="1" id="KW-0853">WD repeat</keyword>
<feature type="repeat" description="WD" evidence="1">
    <location>
        <begin position="54"/>
        <end position="97"/>
    </location>
</feature>
<evidence type="ECO:0000256" key="1">
    <source>
        <dbReference type="PROSITE-ProRule" id="PRU00221"/>
    </source>
</evidence>
<dbReference type="PROSITE" id="PS50294">
    <property type="entry name" value="WD_REPEATS_REGION"/>
    <property type="match status" value="1"/>
</dbReference>
<reference evidence="2" key="1">
    <citation type="submission" date="2021-01" db="EMBL/GenBank/DDBJ databases">
        <authorList>
            <person name="Corre E."/>
            <person name="Pelletier E."/>
            <person name="Niang G."/>
            <person name="Scheremetjew M."/>
            <person name="Finn R."/>
            <person name="Kale V."/>
            <person name="Holt S."/>
            <person name="Cochrane G."/>
            <person name="Meng A."/>
            <person name="Brown T."/>
            <person name="Cohen L."/>
        </authorList>
    </citation>
    <scope>NUCLEOTIDE SEQUENCE</scope>
    <source>
        <strain evidence="2">CCMP441</strain>
    </source>
</reference>
<name>A0A6T8KUR7_HEMAN</name>
<dbReference type="GO" id="GO:0046540">
    <property type="term" value="C:U4/U6 x U5 tri-snRNP complex"/>
    <property type="evidence" value="ECO:0007669"/>
    <property type="project" value="TreeGrafter"/>
</dbReference>
<dbReference type="PANTHER" id="PTHR19846">
    <property type="entry name" value="WD40 REPEAT PROTEIN"/>
    <property type="match status" value="1"/>
</dbReference>
<dbReference type="GO" id="GO:0000398">
    <property type="term" value="P:mRNA splicing, via spliceosome"/>
    <property type="evidence" value="ECO:0007669"/>
    <property type="project" value="TreeGrafter"/>
</dbReference>
<dbReference type="SMART" id="SM00320">
    <property type="entry name" value="WD40"/>
    <property type="match status" value="3"/>
</dbReference>
<sequence length="130" mass="14126">MWDVRTGQGVCHASLGSEILSLSFNRGSSHIAAGFVDGWCRVYDASGLGEATSLRPHDTEVRSLCFAQEQSGEVLFTGSFDGSVAVSDAESGDLLQRMEGHSDRVVQAAPHPERPWLLSCSVDKTLRLWM</sequence>
<dbReference type="InterPro" id="IPR036322">
    <property type="entry name" value="WD40_repeat_dom_sf"/>
</dbReference>
<dbReference type="Gene3D" id="2.130.10.10">
    <property type="entry name" value="YVTN repeat-like/Quinoprotein amine dehydrogenase"/>
    <property type="match status" value="1"/>
</dbReference>
<dbReference type="AlphaFoldDB" id="A0A6T8KUR7"/>
<dbReference type="InterPro" id="IPR001680">
    <property type="entry name" value="WD40_rpt"/>
</dbReference>
<organism evidence="2">
    <name type="scientific">Hemiselmis andersenii</name>
    <name type="common">Cryptophyte alga</name>
    <dbReference type="NCBI Taxonomy" id="464988"/>
    <lineage>
        <taxon>Eukaryota</taxon>
        <taxon>Cryptophyceae</taxon>
        <taxon>Cryptomonadales</taxon>
        <taxon>Hemiselmidaceae</taxon>
        <taxon>Hemiselmis</taxon>
    </lineage>
</organism>
<dbReference type="EMBL" id="HBFK01017179">
    <property type="protein sequence ID" value="CAD8744110.1"/>
    <property type="molecule type" value="Transcribed_RNA"/>
</dbReference>
<dbReference type="PROSITE" id="PS50082">
    <property type="entry name" value="WD_REPEATS_2"/>
    <property type="match status" value="2"/>
</dbReference>
<evidence type="ECO:0000313" key="2">
    <source>
        <dbReference type="EMBL" id="CAD8744110.1"/>
    </source>
</evidence>
<dbReference type="Pfam" id="PF00400">
    <property type="entry name" value="WD40"/>
    <property type="match status" value="3"/>
</dbReference>
<gene>
    <name evidence="2" type="ORF">HAND1043_LOCUS10605</name>
</gene>
<accession>A0A6T8KUR7</accession>
<dbReference type="GO" id="GO:0017070">
    <property type="term" value="F:U6 snRNA binding"/>
    <property type="evidence" value="ECO:0007669"/>
    <property type="project" value="TreeGrafter"/>
</dbReference>